<sequence length="79" mass="9210">MQVACSKLLRQANYFRVWYHAGGILRTKPHDKSEGLKYVQIEPEPKCAAKEKTETNKSAAFVHFTMLRMRLPVRFQQSI</sequence>
<dbReference type="OrthoDB" id="5789481at2759"/>
<reference evidence="1" key="1">
    <citation type="submission" date="2021-09" db="EMBL/GenBank/DDBJ databases">
        <authorList>
            <consortium name="Pathogen Informatics"/>
        </authorList>
    </citation>
    <scope>NUCLEOTIDE SEQUENCE</scope>
</reference>
<gene>
    <name evidence="1" type="ORF">CJOHNSTONI_LOCUS3021</name>
</gene>
<comment type="caution">
    <text evidence="1">The sequence shown here is derived from an EMBL/GenBank/DDBJ whole genome shotgun (WGS) entry which is preliminary data.</text>
</comment>
<proteinExistence type="predicted"/>
<name>A0A8J2Q581_9BILA</name>
<evidence type="ECO:0000313" key="1">
    <source>
        <dbReference type="EMBL" id="CAG9532734.1"/>
    </source>
</evidence>
<dbReference type="EMBL" id="CAKAEH010001030">
    <property type="protein sequence ID" value="CAG9532734.1"/>
    <property type="molecule type" value="Genomic_DNA"/>
</dbReference>
<dbReference type="Proteomes" id="UP000746747">
    <property type="component" value="Unassembled WGS sequence"/>
</dbReference>
<accession>A0A8J2Q581</accession>
<keyword evidence="2" id="KW-1185">Reference proteome</keyword>
<protein>
    <submittedName>
        <fullName evidence="1">Uncharacterized protein</fullName>
    </submittedName>
</protein>
<evidence type="ECO:0000313" key="2">
    <source>
        <dbReference type="Proteomes" id="UP000746747"/>
    </source>
</evidence>
<dbReference type="AlphaFoldDB" id="A0A8J2Q581"/>
<organism evidence="1 2">
    <name type="scientific">Cercopithifilaria johnstoni</name>
    <dbReference type="NCBI Taxonomy" id="2874296"/>
    <lineage>
        <taxon>Eukaryota</taxon>
        <taxon>Metazoa</taxon>
        <taxon>Ecdysozoa</taxon>
        <taxon>Nematoda</taxon>
        <taxon>Chromadorea</taxon>
        <taxon>Rhabditida</taxon>
        <taxon>Spirurina</taxon>
        <taxon>Spiruromorpha</taxon>
        <taxon>Filarioidea</taxon>
        <taxon>Onchocercidae</taxon>
        <taxon>Cercopithifilaria</taxon>
    </lineage>
</organism>